<name>A0A1W0WLW7_HYPEX</name>
<dbReference type="Gene3D" id="2.60.40.1180">
    <property type="entry name" value="Golgi alpha-mannosidase II"/>
    <property type="match status" value="1"/>
</dbReference>
<dbReference type="Pfam" id="PF21365">
    <property type="entry name" value="Glyco_hydro_31_3rd"/>
    <property type="match status" value="1"/>
</dbReference>
<dbReference type="GO" id="GO:0004553">
    <property type="term" value="F:hydrolase activity, hydrolyzing O-glycosyl compounds"/>
    <property type="evidence" value="ECO:0007669"/>
    <property type="project" value="InterPro"/>
</dbReference>
<evidence type="ECO:0000256" key="3">
    <source>
        <dbReference type="ARBA" id="ARBA00023295"/>
    </source>
</evidence>
<evidence type="ECO:0000256" key="1">
    <source>
        <dbReference type="ARBA" id="ARBA00007806"/>
    </source>
</evidence>
<organism evidence="8 9">
    <name type="scientific">Hypsibius exemplaris</name>
    <name type="common">Freshwater tardigrade</name>
    <dbReference type="NCBI Taxonomy" id="2072580"/>
    <lineage>
        <taxon>Eukaryota</taxon>
        <taxon>Metazoa</taxon>
        <taxon>Ecdysozoa</taxon>
        <taxon>Tardigrada</taxon>
        <taxon>Eutardigrada</taxon>
        <taxon>Parachela</taxon>
        <taxon>Hypsibioidea</taxon>
        <taxon>Hypsibiidae</taxon>
        <taxon>Hypsibius</taxon>
    </lineage>
</organism>
<dbReference type="InterPro" id="IPR013780">
    <property type="entry name" value="Glyco_hydro_b"/>
</dbReference>
<reference evidence="9" key="1">
    <citation type="submission" date="2017-01" db="EMBL/GenBank/DDBJ databases">
        <title>Comparative genomics of anhydrobiosis in the tardigrade Hypsibius dujardini.</title>
        <authorList>
            <person name="Yoshida Y."/>
            <person name="Koutsovoulos G."/>
            <person name="Laetsch D."/>
            <person name="Stevens L."/>
            <person name="Kumar S."/>
            <person name="Horikawa D."/>
            <person name="Ishino K."/>
            <person name="Komine S."/>
            <person name="Tomita M."/>
            <person name="Blaxter M."/>
            <person name="Arakawa K."/>
        </authorList>
    </citation>
    <scope>NUCLEOTIDE SEQUENCE [LARGE SCALE GENOMIC DNA]</scope>
    <source>
        <strain evidence="9">Z151</strain>
    </source>
</reference>
<protein>
    <submittedName>
        <fullName evidence="8">Family 31 glucosidase KIAA1161</fullName>
    </submittedName>
</protein>
<feature type="domain" description="Glycoside hydrolase family 31 TIM barrel" evidence="6">
    <location>
        <begin position="352"/>
        <end position="501"/>
    </location>
</feature>
<dbReference type="PANTHER" id="PTHR43053:SF4">
    <property type="entry name" value="MYOGENESIS-REGULATING GLYCOSIDASE"/>
    <property type="match status" value="1"/>
</dbReference>
<proteinExistence type="inferred from homology"/>
<keyword evidence="9" id="KW-1185">Reference proteome</keyword>
<comment type="caution">
    <text evidence="8">The sequence shown here is derived from an EMBL/GenBank/DDBJ whole genome shotgun (WGS) entry which is preliminary data.</text>
</comment>
<keyword evidence="5" id="KW-0472">Membrane</keyword>
<accession>A0A1W0WLW7</accession>
<evidence type="ECO:0000259" key="7">
    <source>
        <dbReference type="Pfam" id="PF21365"/>
    </source>
</evidence>
<dbReference type="Proteomes" id="UP000192578">
    <property type="component" value="Unassembled WGS sequence"/>
</dbReference>
<evidence type="ECO:0000313" key="9">
    <source>
        <dbReference type="Proteomes" id="UP000192578"/>
    </source>
</evidence>
<dbReference type="InterPro" id="IPR017853">
    <property type="entry name" value="GH"/>
</dbReference>
<evidence type="ECO:0000256" key="2">
    <source>
        <dbReference type="ARBA" id="ARBA00022801"/>
    </source>
</evidence>
<dbReference type="EMBL" id="MTYJ01000077">
    <property type="protein sequence ID" value="OQV16189.1"/>
    <property type="molecule type" value="Genomic_DNA"/>
</dbReference>
<evidence type="ECO:0000256" key="5">
    <source>
        <dbReference type="SAM" id="Phobius"/>
    </source>
</evidence>
<gene>
    <name evidence="8" type="ORF">BV898_09673</name>
</gene>
<dbReference type="OrthoDB" id="10070917at2759"/>
<dbReference type="GO" id="GO:0005975">
    <property type="term" value="P:carbohydrate metabolic process"/>
    <property type="evidence" value="ECO:0007669"/>
    <property type="project" value="InterPro"/>
</dbReference>
<feature type="transmembrane region" description="Helical" evidence="5">
    <location>
        <begin position="49"/>
        <end position="73"/>
    </location>
</feature>
<dbReference type="Pfam" id="PF01055">
    <property type="entry name" value="Glyco_hydro_31_2nd"/>
    <property type="match status" value="1"/>
</dbReference>
<dbReference type="PANTHER" id="PTHR43053">
    <property type="entry name" value="GLYCOSIDASE FAMILY 31"/>
    <property type="match status" value="1"/>
</dbReference>
<feature type="domain" description="Glycosyl hydrolase family 31 C-terminal" evidence="7">
    <location>
        <begin position="689"/>
        <end position="770"/>
    </location>
</feature>
<dbReference type="Gene3D" id="3.20.20.80">
    <property type="entry name" value="Glycosidases"/>
    <property type="match status" value="1"/>
</dbReference>
<dbReference type="SUPFAM" id="SSF51445">
    <property type="entry name" value="(Trans)glycosidases"/>
    <property type="match status" value="1"/>
</dbReference>
<comment type="similarity">
    <text evidence="1 4">Belongs to the glycosyl hydrolase 31 family.</text>
</comment>
<dbReference type="AlphaFoldDB" id="A0A1W0WLW7"/>
<keyword evidence="5" id="KW-0812">Transmembrane</keyword>
<evidence type="ECO:0000313" key="8">
    <source>
        <dbReference type="EMBL" id="OQV16189.1"/>
    </source>
</evidence>
<keyword evidence="5" id="KW-1133">Transmembrane helix</keyword>
<dbReference type="InterPro" id="IPR048395">
    <property type="entry name" value="Glyco_hydro_31_C"/>
</dbReference>
<sequence>MPPASNATRTTAYHEVAAGNNSEPLTKQFHNLNLLNMVERDVNYKKRHLRLTIGLIVLTVVVLGVAGVLTWYFTRSDYLTTEEVLGSVKINAHKLSGSILTKGSSDSQFFQLGRSTAGPLTFTRYCSLDNARALLKDDRYRYLCLLYTSAEQSAAASSSKGAANSAPDYRLLIQVNPSAAVDNQEDFECYDFRWDFPSRLGLTDYFTTDGGHVYGGGQRPLQKWPSNFQPTKNQTVTSEPHSSNGFLNVVVPYWLFTTGVSIMADGTSNTISLTLNRTTPNSKTADPNSGFRFGVNAKDPKAGEPTIQTFAYTLCVGPNVTSVHQNSVRKYRDPTVAGLEEALIERPVWTTFALGIDEHHNLDQEAVASFAEVLQDSGLPVSQIIIDPRWESQPGEGVFQPTFFPNPAILVDSLKARGMSAQLMVHPFIAQNTTEYSLLTADRNTRSYLAQEGGLVGGALIEVTWWMGRAAMLDFSKIEAVKWTAARVKSLFDQFGLSGCWFLGGSSGWLPARRSPGSESAFRRNFFAKFADGAGQVCGGTVTVDVSARFSRKIVRIADARWEPGKTSEENLQSQLKSIIPSALTVSLLGHPIFVSSTIGGNPFVGLNGQLDFQNAEAKYPSAEAYLRWLGAVLFFPILQFSIPPTVFPEDAARHEKYDVLQLTKNLLALRHNHTDYLLRTAQAAAQTGYPMIRPLWWSFPTDRTAWTTDSQYLVGDDLLVAPLVAMGVGARGVYLPEGRWLVAANGQEERGPKWMAVAVRLDEVPHFWRIKAL</sequence>
<evidence type="ECO:0000259" key="6">
    <source>
        <dbReference type="Pfam" id="PF01055"/>
    </source>
</evidence>
<dbReference type="InterPro" id="IPR050985">
    <property type="entry name" value="Alpha-glycosidase_related"/>
</dbReference>
<keyword evidence="3 4" id="KW-0326">Glycosidase</keyword>
<dbReference type="SUPFAM" id="SSF51011">
    <property type="entry name" value="Glycosyl hydrolase domain"/>
    <property type="match status" value="1"/>
</dbReference>
<evidence type="ECO:0000256" key="4">
    <source>
        <dbReference type="RuleBase" id="RU361185"/>
    </source>
</evidence>
<dbReference type="CDD" id="cd06592">
    <property type="entry name" value="GH31_NET37"/>
    <property type="match status" value="1"/>
</dbReference>
<dbReference type="InterPro" id="IPR000322">
    <property type="entry name" value="Glyco_hydro_31_TIM"/>
</dbReference>
<keyword evidence="2 4" id="KW-0378">Hydrolase</keyword>